<dbReference type="Proteomes" id="UP000005408">
    <property type="component" value="Unassembled WGS sequence"/>
</dbReference>
<evidence type="ECO:0000313" key="2">
    <source>
        <dbReference type="EnsemblMetazoa" id="G2805.1:cds"/>
    </source>
</evidence>
<name>A0A8W8LM10_MAGGI</name>
<organism evidence="2 3">
    <name type="scientific">Magallana gigas</name>
    <name type="common">Pacific oyster</name>
    <name type="synonym">Crassostrea gigas</name>
    <dbReference type="NCBI Taxonomy" id="29159"/>
    <lineage>
        <taxon>Eukaryota</taxon>
        <taxon>Metazoa</taxon>
        <taxon>Spiralia</taxon>
        <taxon>Lophotrochozoa</taxon>
        <taxon>Mollusca</taxon>
        <taxon>Bivalvia</taxon>
        <taxon>Autobranchia</taxon>
        <taxon>Pteriomorphia</taxon>
        <taxon>Ostreida</taxon>
        <taxon>Ostreoidea</taxon>
        <taxon>Ostreidae</taxon>
        <taxon>Magallana</taxon>
    </lineage>
</organism>
<feature type="compositionally biased region" description="Basic and acidic residues" evidence="1">
    <location>
        <begin position="33"/>
        <end position="68"/>
    </location>
</feature>
<evidence type="ECO:0000313" key="3">
    <source>
        <dbReference type="Proteomes" id="UP000005408"/>
    </source>
</evidence>
<reference evidence="2" key="1">
    <citation type="submission" date="2022-08" db="UniProtKB">
        <authorList>
            <consortium name="EnsemblMetazoa"/>
        </authorList>
    </citation>
    <scope>IDENTIFICATION</scope>
    <source>
        <strain evidence="2">05x7-T-G4-1.051#20</strain>
    </source>
</reference>
<proteinExistence type="predicted"/>
<dbReference type="EnsemblMetazoa" id="G2805.1">
    <property type="protein sequence ID" value="G2805.1:cds"/>
    <property type="gene ID" value="G2805"/>
</dbReference>
<evidence type="ECO:0000256" key="1">
    <source>
        <dbReference type="SAM" id="MobiDB-lite"/>
    </source>
</evidence>
<feature type="region of interest" description="Disordered" evidence="1">
    <location>
        <begin position="33"/>
        <end position="71"/>
    </location>
</feature>
<keyword evidence="3" id="KW-1185">Reference proteome</keyword>
<accession>A0A8W8LM10</accession>
<sequence>MSKRKLNHRRNRNAQYYAEELVNILEVLEKRQRRENTLSSDQKDTNEWENDGNGHHTKYTDEKTRNSADDNSVIITYRKMADDDMNTETKDTETDDDLDEEIYLRTLTLRIPNSRSLRSRKKQNRSMVRRK</sequence>
<dbReference type="AlphaFoldDB" id="A0A8W8LM10"/>
<protein>
    <submittedName>
        <fullName evidence="2">Uncharacterized protein</fullName>
    </submittedName>
</protein>